<feature type="domain" description="DUF4384" evidence="2">
    <location>
        <begin position="30"/>
        <end position="106"/>
    </location>
</feature>
<dbReference type="Pfam" id="PF14326">
    <property type="entry name" value="DUF4384"/>
    <property type="match status" value="1"/>
</dbReference>
<evidence type="ECO:0000259" key="2">
    <source>
        <dbReference type="Pfam" id="PF14326"/>
    </source>
</evidence>
<sequence>MICTFLFLLGLFNGQDSVNIDVWFNKDEPVYNPGENLKIFFRTDKDCYIAVYDIEVGGRENLLFPPEGESGMVRANMVYELPPEDADFDYEITGPEGTERIIILASLSGLPEIKDRTVIKKEIAITVIEPEPAKLKIISSPKRCRIYIESVQTGDEVYIGYTPRTIVLKPGEYIVRIKKAGYVSLEKRIKLEPDERRRVYVRLLPW</sequence>
<dbReference type="Pfam" id="PF08308">
    <property type="entry name" value="PEGA"/>
    <property type="match status" value="1"/>
</dbReference>
<dbReference type="AlphaFoldDB" id="A0A7C4X9V2"/>
<name>A0A7C4X9V2_UNCW3</name>
<reference evidence="3" key="1">
    <citation type="journal article" date="2020" name="mSystems">
        <title>Genome- and Community-Level Interaction Insights into Carbon Utilization and Element Cycling Functions of Hydrothermarchaeota in Hydrothermal Sediment.</title>
        <authorList>
            <person name="Zhou Z."/>
            <person name="Liu Y."/>
            <person name="Xu W."/>
            <person name="Pan J."/>
            <person name="Luo Z.H."/>
            <person name="Li M."/>
        </authorList>
    </citation>
    <scope>NUCLEOTIDE SEQUENCE [LARGE SCALE GENOMIC DNA]</scope>
    <source>
        <strain evidence="3">SpSt-774</strain>
    </source>
</reference>
<protein>
    <submittedName>
        <fullName evidence="3">DUF4384 domain-containing protein</fullName>
    </submittedName>
</protein>
<evidence type="ECO:0000313" key="3">
    <source>
        <dbReference type="EMBL" id="HGV96894.1"/>
    </source>
</evidence>
<dbReference type="PANTHER" id="PTHR36194:SF1">
    <property type="entry name" value="S-LAYER-LIKE PROTEIN"/>
    <property type="match status" value="1"/>
</dbReference>
<accession>A0A7C4X9V2</accession>
<gene>
    <name evidence="3" type="ORF">ENV60_01170</name>
</gene>
<evidence type="ECO:0000259" key="1">
    <source>
        <dbReference type="Pfam" id="PF08308"/>
    </source>
</evidence>
<feature type="domain" description="PEGA" evidence="1">
    <location>
        <begin position="146"/>
        <end position="203"/>
    </location>
</feature>
<dbReference type="EMBL" id="DTGZ01000023">
    <property type="protein sequence ID" value="HGV96894.1"/>
    <property type="molecule type" value="Genomic_DNA"/>
</dbReference>
<comment type="caution">
    <text evidence="3">The sequence shown here is derived from an EMBL/GenBank/DDBJ whole genome shotgun (WGS) entry which is preliminary data.</text>
</comment>
<proteinExistence type="predicted"/>
<dbReference type="PANTHER" id="PTHR36194">
    <property type="entry name" value="S-LAYER-LIKE PROTEIN"/>
    <property type="match status" value="1"/>
</dbReference>
<dbReference type="InterPro" id="IPR013229">
    <property type="entry name" value="PEGA"/>
</dbReference>
<organism evidence="3">
    <name type="scientific">candidate division WOR-3 bacterium</name>
    <dbReference type="NCBI Taxonomy" id="2052148"/>
    <lineage>
        <taxon>Bacteria</taxon>
        <taxon>Bacteria division WOR-3</taxon>
    </lineage>
</organism>
<dbReference type="InterPro" id="IPR025493">
    <property type="entry name" value="DUF4384"/>
</dbReference>